<dbReference type="Gene3D" id="3.30.160.60">
    <property type="entry name" value="Classic Zinc Finger"/>
    <property type="match status" value="1"/>
</dbReference>
<accession>A0A5Q0BJ70</accession>
<organism evidence="8 9">
    <name type="scientific">Candidatus Methylospira mobilis</name>
    <dbReference type="NCBI Taxonomy" id="1808979"/>
    <lineage>
        <taxon>Bacteria</taxon>
        <taxon>Pseudomonadati</taxon>
        <taxon>Pseudomonadota</taxon>
        <taxon>Gammaproteobacteria</taxon>
        <taxon>Methylococcales</taxon>
        <taxon>Methylococcaceae</taxon>
        <taxon>Candidatus Methylospira</taxon>
    </lineage>
</organism>
<evidence type="ECO:0000313" key="8">
    <source>
        <dbReference type="EMBL" id="QFY43609.1"/>
    </source>
</evidence>
<comment type="catalytic activity">
    <reaction evidence="7">
        <text>a peptidoglycan chain = a peptidoglycan chain with N-acetyl-1,6-anhydromuramyl-[peptide] at the reducing end + a peptidoglycan chain with N-acetylglucosamine at the non-reducing end.</text>
        <dbReference type="EC" id="4.2.2.29"/>
    </reaction>
</comment>
<dbReference type="GO" id="GO:0071555">
    <property type="term" value="P:cell wall organization"/>
    <property type="evidence" value="ECO:0007669"/>
    <property type="project" value="UniProtKB-KW"/>
</dbReference>
<evidence type="ECO:0000313" key="9">
    <source>
        <dbReference type="Proteomes" id="UP000325755"/>
    </source>
</evidence>
<evidence type="ECO:0000256" key="3">
    <source>
        <dbReference type="ARBA" id="ARBA00022989"/>
    </source>
</evidence>
<keyword evidence="5 7" id="KW-0456">Lyase</keyword>
<keyword evidence="3 7" id="KW-1133">Transmembrane helix</keyword>
<keyword evidence="2 7" id="KW-0812">Transmembrane</keyword>
<keyword evidence="7" id="KW-0997">Cell inner membrane</keyword>
<dbReference type="Proteomes" id="UP000325755">
    <property type="component" value="Chromosome"/>
</dbReference>
<comment type="similarity">
    <text evidence="7">Belongs to the transglycosylase MltG family.</text>
</comment>
<dbReference type="PANTHER" id="PTHR30518:SF2">
    <property type="entry name" value="ENDOLYTIC MUREIN TRANSGLYCOSYLASE"/>
    <property type="match status" value="1"/>
</dbReference>
<dbReference type="Pfam" id="PF02618">
    <property type="entry name" value="YceG"/>
    <property type="match status" value="1"/>
</dbReference>
<name>A0A5Q0BJ70_9GAMM</name>
<dbReference type="FunCoup" id="A0A5Q0BJ70">
    <property type="interactions" value="346"/>
</dbReference>
<evidence type="ECO:0000256" key="1">
    <source>
        <dbReference type="ARBA" id="ARBA00022475"/>
    </source>
</evidence>
<gene>
    <name evidence="7 8" type="primary">mltG</name>
    <name evidence="8" type="ORF">F6R98_14080</name>
</gene>
<evidence type="ECO:0000256" key="7">
    <source>
        <dbReference type="HAMAP-Rule" id="MF_02065"/>
    </source>
</evidence>
<dbReference type="GO" id="GO:0009252">
    <property type="term" value="P:peptidoglycan biosynthetic process"/>
    <property type="evidence" value="ECO:0007669"/>
    <property type="project" value="UniProtKB-UniRule"/>
</dbReference>
<reference evidence="8 9" key="1">
    <citation type="submission" date="2019-09" db="EMBL/GenBank/DDBJ databases">
        <title>Ecophysiology of the spiral-shaped methanotroph Methylospira mobilis as revealed by the complete genome sequence.</title>
        <authorList>
            <person name="Oshkin I.Y."/>
            <person name="Dedysh S.N."/>
            <person name="Miroshnikov K."/>
            <person name="Danilova O.V."/>
            <person name="Hakobyan A."/>
            <person name="Liesack W."/>
        </authorList>
    </citation>
    <scope>NUCLEOTIDE SEQUENCE [LARGE SCALE GENOMIC DNA]</scope>
    <source>
        <strain evidence="8 9">Shm1</strain>
    </source>
</reference>
<keyword evidence="4 7" id="KW-0472">Membrane</keyword>
<comment type="function">
    <text evidence="7">Functions as a peptidoglycan terminase that cleaves nascent peptidoglycan strands endolytically to terminate their elongation.</text>
</comment>
<dbReference type="PANTHER" id="PTHR30518">
    <property type="entry name" value="ENDOLYTIC MUREIN TRANSGLYCOSYLASE"/>
    <property type="match status" value="1"/>
</dbReference>
<dbReference type="CDD" id="cd08010">
    <property type="entry name" value="MltG_like"/>
    <property type="match status" value="1"/>
</dbReference>
<dbReference type="InParanoid" id="A0A5Q0BJ70"/>
<keyword evidence="6 7" id="KW-0961">Cell wall biogenesis/degradation</keyword>
<dbReference type="KEGG" id="mmob:F6R98_14080"/>
<keyword evidence="9" id="KW-1185">Reference proteome</keyword>
<sequence length="332" mass="37397">MRWLVFVALTVLTLSIVILVADYYQKLDEPLQEQHPSVFQIRQGEDVVTVAAHLFRQGVVANPVGFTAQLFLSGQYRSLKYGSYTLADTMTYRELSSLLVQGKATSCKVTLIEGWTFRQFLDAVQNTHQLTHGLAGKGDDEIMTLVGAAQEAPEGRFYPDTYYCAPGMSDLDVLKRAWRRMNMMLDREWQQRDIDIPLFSPYKALIMASLIEKETAAAYEREQIAGVFTRRLLLGMRLQTDPTVIYGMGAAYQGNIRKQDLIQDTPYNTYVHDGLPPTPIAMPGRESLHAAVHPAAGISLYFVSRGNGTHLFSDTLEAHQQAVEQYQLNQHD</sequence>
<dbReference type="InterPro" id="IPR003770">
    <property type="entry name" value="MLTG-like"/>
</dbReference>
<evidence type="ECO:0000256" key="5">
    <source>
        <dbReference type="ARBA" id="ARBA00023239"/>
    </source>
</evidence>
<keyword evidence="1 7" id="KW-1003">Cell membrane</keyword>
<evidence type="ECO:0000256" key="2">
    <source>
        <dbReference type="ARBA" id="ARBA00022692"/>
    </source>
</evidence>
<dbReference type="GO" id="GO:0008932">
    <property type="term" value="F:lytic endotransglycosylase activity"/>
    <property type="evidence" value="ECO:0007669"/>
    <property type="project" value="UniProtKB-UniRule"/>
</dbReference>
<evidence type="ECO:0000256" key="4">
    <source>
        <dbReference type="ARBA" id="ARBA00023136"/>
    </source>
</evidence>
<protein>
    <recommendedName>
        <fullName evidence="7">Endolytic murein transglycosylase</fullName>
        <ecNumber evidence="7">4.2.2.29</ecNumber>
    </recommendedName>
    <alternativeName>
        <fullName evidence="7">Peptidoglycan lytic transglycosylase</fullName>
    </alternativeName>
    <alternativeName>
        <fullName evidence="7">Peptidoglycan polymerization terminase</fullName>
    </alternativeName>
</protein>
<dbReference type="Gene3D" id="3.30.1490.480">
    <property type="entry name" value="Endolytic murein transglycosylase"/>
    <property type="match status" value="1"/>
</dbReference>
<dbReference type="NCBIfam" id="TIGR00247">
    <property type="entry name" value="endolytic transglycosylase MltG"/>
    <property type="match status" value="1"/>
</dbReference>
<dbReference type="AlphaFoldDB" id="A0A5Q0BJ70"/>
<feature type="site" description="Important for catalytic activity" evidence="7">
    <location>
        <position position="214"/>
    </location>
</feature>
<proteinExistence type="inferred from homology"/>
<dbReference type="EMBL" id="CP044205">
    <property type="protein sequence ID" value="QFY43609.1"/>
    <property type="molecule type" value="Genomic_DNA"/>
</dbReference>
<dbReference type="OrthoDB" id="9814591at2"/>
<dbReference type="GO" id="GO:0005886">
    <property type="term" value="C:plasma membrane"/>
    <property type="evidence" value="ECO:0007669"/>
    <property type="project" value="UniProtKB-UniRule"/>
</dbReference>
<evidence type="ECO:0000256" key="6">
    <source>
        <dbReference type="ARBA" id="ARBA00023316"/>
    </source>
</evidence>
<dbReference type="RefSeq" id="WP_153249592.1">
    <property type="nucleotide sequence ID" value="NZ_CP044205.1"/>
</dbReference>
<dbReference type="HAMAP" id="MF_02065">
    <property type="entry name" value="MltG"/>
    <property type="match status" value="1"/>
</dbReference>
<dbReference type="EC" id="4.2.2.29" evidence="7"/>